<dbReference type="Proteomes" id="UP000488506">
    <property type="component" value="Unassembled WGS sequence"/>
</dbReference>
<dbReference type="PANTHER" id="PTHR43104">
    <property type="entry name" value="L-2-HYDROXYGLUTARATE DEHYDROGENASE, MITOCHONDRIAL"/>
    <property type="match status" value="1"/>
</dbReference>
<keyword evidence="2" id="KW-0285">Flavoprotein</keyword>
<evidence type="ECO:0000313" key="8">
    <source>
        <dbReference type="Proteomes" id="UP000488506"/>
    </source>
</evidence>
<organism evidence="7 8">
    <name type="scientific">Candidatus Saganbacteria bacterium</name>
    <dbReference type="NCBI Taxonomy" id="2575572"/>
    <lineage>
        <taxon>Bacteria</taxon>
        <taxon>Bacillati</taxon>
        <taxon>Saganbacteria</taxon>
    </lineage>
</organism>
<comment type="cofactor">
    <cofactor evidence="1">
        <name>FAD</name>
        <dbReference type="ChEBI" id="CHEBI:57692"/>
    </cofactor>
</comment>
<dbReference type="AlphaFoldDB" id="A0A833L546"/>
<name>A0A833L546_UNCSA</name>
<keyword evidence="4" id="KW-0560">Oxidoreductase</keyword>
<proteinExistence type="inferred from homology"/>
<dbReference type="EMBL" id="WPAF01000001">
    <property type="protein sequence ID" value="KAF0135287.1"/>
    <property type="molecule type" value="Genomic_DNA"/>
</dbReference>
<comment type="similarity">
    <text evidence="5">Belongs to the L2HGDH family.</text>
</comment>
<dbReference type="Pfam" id="PF01266">
    <property type="entry name" value="DAO"/>
    <property type="match status" value="1"/>
</dbReference>
<keyword evidence="3" id="KW-0274">FAD</keyword>
<evidence type="ECO:0000256" key="1">
    <source>
        <dbReference type="ARBA" id="ARBA00001974"/>
    </source>
</evidence>
<feature type="domain" description="FAD dependent oxidoreductase" evidence="6">
    <location>
        <begin position="5"/>
        <end position="365"/>
    </location>
</feature>
<gene>
    <name evidence="7" type="ORF">FD145_113</name>
</gene>
<evidence type="ECO:0000256" key="2">
    <source>
        <dbReference type="ARBA" id="ARBA00022630"/>
    </source>
</evidence>
<dbReference type="GO" id="GO:0047545">
    <property type="term" value="F:(S)-2-hydroxyglutarate dehydrogenase activity"/>
    <property type="evidence" value="ECO:0007669"/>
    <property type="project" value="TreeGrafter"/>
</dbReference>
<dbReference type="PANTHER" id="PTHR43104:SF4">
    <property type="entry name" value="L-2-HYDROXYGLUTARATE DEHYDROGENASE, MITOCHONDRIAL"/>
    <property type="match status" value="1"/>
</dbReference>
<evidence type="ECO:0000256" key="4">
    <source>
        <dbReference type="ARBA" id="ARBA00023002"/>
    </source>
</evidence>
<comment type="caution">
    <text evidence="7">The sequence shown here is derived from an EMBL/GenBank/DDBJ whole genome shotgun (WGS) entry which is preliminary data.</text>
</comment>
<evidence type="ECO:0000256" key="5">
    <source>
        <dbReference type="ARBA" id="ARBA00037941"/>
    </source>
</evidence>
<dbReference type="SUPFAM" id="SSF51905">
    <property type="entry name" value="FAD/NAD(P)-binding domain"/>
    <property type="match status" value="1"/>
</dbReference>
<dbReference type="InterPro" id="IPR036188">
    <property type="entry name" value="FAD/NAD-bd_sf"/>
</dbReference>
<accession>A0A833L546</accession>
<dbReference type="InterPro" id="IPR006076">
    <property type="entry name" value="FAD-dep_OxRdtase"/>
</dbReference>
<evidence type="ECO:0000256" key="3">
    <source>
        <dbReference type="ARBA" id="ARBA00022827"/>
    </source>
</evidence>
<reference evidence="7 8" key="1">
    <citation type="submission" date="2019-12" db="EMBL/GenBank/DDBJ databases">
        <authorList>
            <person name="Wolfe R."/>
            <person name="Danczak R."/>
            <person name="Wilkins M."/>
        </authorList>
    </citation>
    <scope>NUCLEOTIDE SEQUENCE [LARGE SCALE GENOMIC DNA]</scope>
    <source>
        <strain evidence="7">X2_MaxBin.013</strain>
    </source>
</reference>
<sequence length="373" mass="41295">MEKVDITIIGAGVIGLAIAESLSRKYANRDIIVLEKNEKYGQETSSRNSEVIHAGIYYPKDSLKSKLCLSGNKMLYELCEAKGIKYKKCGKLIVSTNKGEISQIEAIYQNARNNGVPILELLGKDAISKLEPDVFALNAVFSGSTGIIDSHGLMNYLYQTAKQQSVLFSFNNEVVGIEKEAERYILRSKSGEEIHSGIVINCAGLDSDKVAGMAGFDIEALKYKLYYCKGDYFSITQSQNKLKHLIYPPPHEKGYGLGVHTTLALDGNIRLGPDANYVDTIDYEVDENKGNEFFNSAKKYLPWLKEDMLAPDTSGMRPKLQEPNDGFRDFIIKEESNNGLSNFINLIGIESPGLTSCLAVGDYVCGLVNYMIK</sequence>
<evidence type="ECO:0000313" key="7">
    <source>
        <dbReference type="EMBL" id="KAF0135287.1"/>
    </source>
</evidence>
<evidence type="ECO:0000259" key="6">
    <source>
        <dbReference type="Pfam" id="PF01266"/>
    </source>
</evidence>
<protein>
    <submittedName>
        <fullName evidence="7">Putative dehydrogenase</fullName>
    </submittedName>
</protein>
<dbReference type="Gene3D" id="3.30.9.10">
    <property type="entry name" value="D-Amino Acid Oxidase, subunit A, domain 2"/>
    <property type="match status" value="1"/>
</dbReference>
<dbReference type="Gene3D" id="3.50.50.60">
    <property type="entry name" value="FAD/NAD(P)-binding domain"/>
    <property type="match status" value="1"/>
</dbReference>